<gene>
    <name evidence="3" type="ORF">NGATSA_3056500</name>
</gene>
<accession>I2CSG1</accession>
<evidence type="ECO:0000313" key="3">
    <source>
        <dbReference type="EMBL" id="AFJ69844.1"/>
    </source>
</evidence>
<organism evidence="3">
    <name type="scientific">Nannochloropsis gaditana (strain CCMP526)</name>
    <name type="common">Green microalga</name>
    <name type="synonym">Microchloropsis gaditana</name>
    <dbReference type="NCBI Taxonomy" id="1093141"/>
    <lineage>
        <taxon>Eukaryota</taxon>
        <taxon>Sar</taxon>
        <taxon>Stramenopiles</taxon>
        <taxon>Ochrophyta</taxon>
        <taxon>Eustigmatophyceae</taxon>
        <taxon>Eustigmatales</taxon>
        <taxon>Monodopsidaceae</taxon>
        <taxon>Nannochloropsis</taxon>
    </lineage>
</organism>
<feature type="region of interest" description="Disordered" evidence="1">
    <location>
        <begin position="1"/>
        <end position="69"/>
    </location>
</feature>
<feature type="compositionally biased region" description="Low complexity" evidence="1">
    <location>
        <begin position="18"/>
        <end position="31"/>
    </location>
</feature>
<keyword evidence="3" id="KW-0808">Transferase</keyword>
<dbReference type="GO" id="GO:0000287">
    <property type="term" value="F:magnesium ion binding"/>
    <property type="evidence" value="ECO:0007669"/>
    <property type="project" value="InterPro"/>
</dbReference>
<feature type="compositionally biased region" description="Low complexity" evidence="1">
    <location>
        <begin position="43"/>
        <end position="62"/>
    </location>
</feature>
<dbReference type="AlphaFoldDB" id="I2CSG1"/>
<dbReference type="Gene3D" id="3.40.50.11370">
    <property type="match status" value="1"/>
</dbReference>
<reference evidence="3" key="1">
    <citation type="journal article" date="2012" name="Bioengineered">
        <title>Additional insights into the genome of the oleaginous model alga Nannochloropsis gaditana.</title>
        <authorList>
            <person name="Jinkerson R.E."/>
            <person name="Radakovits R."/>
            <person name="Posewitz M.C."/>
        </authorList>
    </citation>
    <scope>NUCLEOTIDE SEQUENCE</scope>
    <source>
        <strain evidence="3">CCMP526</strain>
    </source>
</reference>
<dbReference type="GO" id="GO:0005524">
    <property type="term" value="F:ATP binding"/>
    <property type="evidence" value="ECO:0007669"/>
    <property type="project" value="InterPro"/>
</dbReference>
<evidence type="ECO:0000259" key="2">
    <source>
        <dbReference type="Pfam" id="PF17927"/>
    </source>
</evidence>
<sequence>MSSMSASTPQSGPAFQKPSSTVSPPVASSSPQRIPLPQEEDTPSSSSSSSSPSSPSSTPSSSASDEGRLRGAEAWEEAVLVVGYAFYPKKMGSMARIVQDPAPHREEGLPRLRFLPLDLEKPLDPQGPLDAILHKLTEDVLRRARCPEAARRLASLEEYVTRRPETLLVEHPRHLERIVSRATTCHVLRALALAHPEAGLRPPRYLLLDQGG</sequence>
<dbReference type="PANTHER" id="PTHR14217">
    <property type="entry name" value="INOSITOL-TETRAKISPHOSPHATE 1-KINASE"/>
    <property type="match status" value="1"/>
</dbReference>
<feature type="domain" description="Inositol-tetrakisphosphate 1-kinase N-terminal" evidence="2">
    <location>
        <begin position="81"/>
        <end position="172"/>
    </location>
</feature>
<dbReference type="GO" id="GO:0052726">
    <property type="term" value="F:inositol-1,3,4-trisphosphate 5-kinase activity"/>
    <property type="evidence" value="ECO:0007669"/>
    <property type="project" value="InterPro"/>
</dbReference>
<dbReference type="EMBL" id="JU980781">
    <property type="protein sequence ID" value="AFJ69844.1"/>
    <property type="molecule type" value="mRNA"/>
</dbReference>
<name>I2CSG1_NANGC</name>
<protein>
    <submittedName>
        <fullName evidence="3">Inositol polyphosphate kinase</fullName>
    </submittedName>
</protein>
<dbReference type="GO" id="GO:0052725">
    <property type="term" value="F:inositol-1,3,4-trisphosphate 6-kinase activity"/>
    <property type="evidence" value="ECO:0007669"/>
    <property type="project" value="InterPro"/>
</dbReference>
<keyword evidence="3" id="KW-0418">Kinase</keyword>
<dbReference type="Pfam" id="PF17927">
    <property type="entry name" value="Ins134_P3_kin_N"/>
    <property type="match status" value="1"/>
</dbReference>
<dbReference type="GO" id="GO:0032957">
    <property type="term" value="P:inositol trisphosphate metabolic process"/>
    <property type="evidence" value="ECO:0007669"/>
    <property type="project" value="InterPro"/>
</dbReference>
<feature type="compositionally biased region" description="Polar residues" evidence="1">
    <location>
        <begin position="1"/>
        <end position="13"/>
    </location>
</feature>
<evidence type="ECO:0000256" key="1">
    <source>
        <dbReference type="SAM" id="MobiDB-lite"/>
    </source>
</evidence>
<dbReference type="InterPro" id="IPR041429">
    <property type="entry name" value="ITPK1_N"/>
</dbReference>
<proteinExistence type="evidence at transcript level"/>
<dbReference type="GO" id="GO:0005737">
    <property type="term" value="C:cytoplasm"/>
    <property type="evidence" value="ECO:0007669"/>
    <property type="project" value="TreeGrafter"/>
</dbReference>
<reference evidence="3" key="2">
    <citation type="journal article" date="2012" name="Nat. Commun.">
        <title>Draft genome sequence and genetic transformation of the oleaginous alga Nannochloropis gaditana.</title>
        <authorList>
            <person name="Radakovits R."/>
            <person name="Jinkerson R.E."/>
            <person name="Fuerstenberg S.I."/>
            <person name="Tae H."/>
            <person name="Settlage R.E."/>
            <person name="Boore J.L."/>
            <person name="Posewitz M.C."/>
        </authorList>
    </citation>
    <scope>NUCLEOTIDE SEQUENCE</scope>
    <source>
        <strain evidence="3">CCMP526</strain>
    </source>
</reference>
<dbReference type="InterPro" id="IPR008656">
    <property type="entry name" value="Inositol_tetrakis-P_1-kinase"/>
</dbReference>
<feature type="non-terminal residue" evidence="3">
    <location>
        <position position="212"/>
    </location>
</feature>
<dbReference type="GO" id="GO:0047325">
    <property type="term" value="F:inositol-3,4,5,6-tetrakisphosphate 1-kinase activity"/>
    <property type="evidence" value="ECO:0007669"/>
    <property type="project" value="InterPro"/>
</dbReference>
<dbReference type="PANTHER" id="PTHR14217:SF1">
    <property type="entry name" value="INOSITOL-TETRAKISPHOSPHATE 1-KINASE"/>
    <property type="match status" value="1"/>
</dbReference>